<reference evidence="3" key="1">
    <citation type="journal article" date="2019" name="Int. J. Syst. Evol. Microbiol.">
        <title>The Global Catalogue of Microorganisms (GCM) 10K type strain sequencing project: providing services to taxonomists for standard genome sequencing and annotation.</title>
        <authorList>
            <consortium name="The Broad Institute Genomics Platform"/>
            <consortium name="The Broad Institute Genome Sequencing Center for Infectious Disease"/>
            <person name="Wu L."/>
            <person name="Ma J."/>
        </authorList>
    </citation>
    <scope>NUCLEOTIDE SEQUENCE [LARGE SCALE GENOMIC DNA]</scope>
    <source>
        <strain evidence="3">CCUG 59685</strain>
    </source>
</reference>
<dbReference type="Gene3D" id="3.10.129.10">
    <property type="entry name" value="Hotdog Thioesterase"/>
    <property type="match status" value="1"/>
</dbReference>
<keyword evidence="3" id="KW-1185">Reference proteome</keyword>
<evidence type="ECO:0000259" key="1">
    <source>
        <dbReference type="Pfam" id="PF09500"/>
    </source>
</evidence>
<dbReference type="Proteomes" id="UP001597106">
    <property type="component" value="Unassembled WGS sequence"/>
</dbReference>
<proteinExistence type="predicted"/>
<protein>
    <submittedName>
        <fullName evidence="2">YiiD C-terminal domain-containing protein</fullName>
    </submittedName>
</protein>
<dbReference type="EMBL" id="JBHTJW010000002">
    <property type="protein sequence ID" value="MFD0928796.1"/>
    <property type="molecule type" value="Genomic_DNA"/>
</dbReference>
<comment type="caution">
    <text evidence="2">The sequence shown here is derived from an EMBL/GenBank/DDBJ whole genome shotgun (WGS) entry which is preliminary data.</text>
</comment>
<evidence type="ECO:0000313" key="2">
    <source>
        <dbReference type="EMBL" id="MFD0928796.1"/>
    </source>
</evidence>
<feature type="domain" description="Thioesterase putative" evidence="1">
    <location>
        <begin position="6"/>
        <end position="146"/>
    </location>
</feature>
<dbReference type="NCBIfam" id="TIGR02447">
    <property type="entry name" value="yiiD_Cterm"/>
    <property type="match status" value="1"/>
</dbReference>
<sequence>MSQREQNFEETLFQRIPQTKNLGIHIAKMEEHQLTAHGDFLPNKNHLDIVFGGSIAAISITTAWSLVQSKIEQAGLKGSLVIKRQEIDYLLPVKTDFECVASFQSADDWDSFKKTYQEKGRARINVTAQIVSESKVTSRFKGVFVLYQASHKE</sequence>
<name>A0ABW3GJ53_9PROT</name>
<gene>
    <name evidence="2" type="ORF">ACFQ1T_03280</name>
</gene>
<dbReference type="InterPro" id="IPR012660">
    <property type="entry name" value="YiiD_C"/>
</dbReference>
<dbReference type="SUPFAM" id="SSF54637">
    <property type="entry name" value="Thioesterase/thiol ester dehydrase-isomerase"/>
    <property type="match status" value="1"/>
</dbReference>
<accession>A0ABW3GJ53</accession>
<dbReference type="Pfam" id="PF09500">
    <property type="entry name" value="YiiD_C"/>
    <property type="match status" value="1"/>
</dbReference>
<dbReference type="RefSeq" id="WP_379073935.1">
    <property type="nucleotide sequence ID" value="NZ_JBHTJW010000002.1"/>
</dbReference>
<evidence type="ECO:0000313" key="3">
    <source>
        <dbReference type="Proteomes" id="UP001597106"/>
    </source>
</evidence>
<organism evidence="2 3">
    <name type="scientific">Methylophilus glucosoxydans</name>
    <dbReference type="NCBI Taxonomy" id="752553"/>
    <lineage>
        <taxon>Bacteria</taxon>
        <taxon>Pseudomonadati</taxon>
        <taxon>Pseudomonadota</taxon>
        <taxon>Betaproteobacteria</taxon>
        <taxon>Nitrosomonadales</taxon>
        <taxon>Methylophilaceae</taxon>
        <taxon>Methylophilus</taxon>
    </lineage>
</organism>
<dbReference type="InterPro" id="IPR029069">
    <property type="entry name" value="HotDog_dom_sf"/>
</dbReference>